<name>A0ABM9C8X5_9BACL</name>
<organism evidence="1 2">
    <name type="scientific">Paenibacillus plantiphilus</name>
    <dbReference type="NCBI Taxonomy" id="2905650"/>
    <lineage>
        <taxon>Bacteria</taxon>
        <taxon>Bacillati</taxon>
        <taxon>Bacillota</taxon>
        <taxon>Bacilli</taxon>
        <taxon>Bacillales</taxon>
        <taxon>Paenibacillaceae</taxon>
        <taxon>Paenibacillus</taxon>
    </lineage>
</organism>
<protein>
    <recommendedName>
        <fullName evidence="3">ISXO2-like transposase domain-containing protein</fullName>
    </recommendedName>
</protein>
<evidence type="ECO:0000313" key="1">
    <source>
        <dbReference type="EMBL" id="CAH1207656.1"/>
    </source>
</evidence>
<proteinExistence type="predicted"/>
<dbReference type="EMBL" id="CAKMMF010000014">
    <property type="protein sequence ID" value="CAH1207656.1"/>
    <property type="molecule type" value="Genomic_DNA"/>
</dbReference>
<dbReference type="Proteomes" id="UP000838686">
    <property type="component" value="Unassembled WGS sequence"/>
</dbReference>
<sequence length="64" mass="7192">MNAIITDDWITYANLSTTKKRIKDNFTIKKLATWKMVAAVGEGIINQLIDEGVSIVRHCGRCLI</sequence>
<accession>A0ABM9C8X5</accession>
<reference evidence="1" key="1">
    <citation type="submission" date="2022-01" db="EMBL/GenBank/DDBJ databases">
        <authorList>
            <person name="Criscuolo A."/>
        </authorList>
    </citation>
    <scope>NUCLEOTIDE SEQUENCE</scope>
    <source>
        <strain evidence="1">CIP111893</strain>
    </source>
</reference>
<evidence type="ECO:0000313" key="2">
    <source>
        <dbReference type="Proteomes" id="UP000838686"/>
    </source>
</evidence>
<comment type="caution">
    <text evidence="1">The sequence shown here is derived from an EMBL/GenBank/DDBJ whole genome shotgun (WGS) entry which is preliminary data.</text>
</comment>
<keyword evidence="2" id="KW-1185">Reference proteome</keyword>
<gene>
    <name evidence="1" type="ORF">PAECIP111893_02748</name>
</gene>
<evidence type="ECO:0008006" key="3">
    <source>
        <dbReference type="Google" id="ProtNLM"/>
    </source>
</evidence>